<dbReference type="GO" id="GO:0000105">
    <property type="term" value="P:L-histidine biosynthetic process"/>
    <property type="evidence" value="ECO:0007669"/>
    <property type="project" value="UniProtKB-UniRule"/>
</dbReference>
<evidence type="ECO:0000256" key="7">
    <source>
        <dbReference type="HAMAP-Rule" id="MF_01023"/>
    </source>
</evidence>
<dbReference type="RefSeq" id="WP_066241831.1">
    <property type="nucleotide sequence ID" value="NZ_LRFC01000023.1"/>
</dbReference>
<dbReference type="NCBIfam" id="TIGR01141">
    <property type="entry name" value="hisC"/>
    <property type="match status" value="1"/>
</dbReference>
<dbReference type="PANTHER" id="PTHR43643">
    <property type="entry name" value="HISTIDINOL-PHOSPHATE AMINOTRANSFERASE 2"/>
    <property type="match status" value="1"/>
</dbReference>
<comment type="caution">
    <text evidence="9">The sequence shown here is derived from an EMBL/GenBank/DDBJ whole genome shotgun (WGS) entry which is preliminary data.</text>
</comment>
<keyword evidence="6 7" id="KW-0368">Histidine biosynthesis</keyword>
<dbReference type="EMBL" id="LRFC01000023">
    <property type="protein sequence ID" value="KZE66239.1"/>
    <property type="molecule type" value="Genomic_DNA"/>
</dbReference>
<gene>
    <name evidence="7" type="primary">hisC</name>
    <name evidence="9" type="ORF">AWM68_07665</name>
</gene>
<dbReference type="Gene3D" id="3.90.1150.10">
    <property type="entry name" value="Aspartate Aminotransferase, domain 1"/>
    <property type="match status" value="1"/>
</dbReference>
<comment type="catalytic activity">
    <reaction evidence="7">
        <text>L-histidinol phosphate + 2-oxoglutarate = 3-(imidazol-4-yl)-2-oxopropyl phosphate + L-glutamate</text>
        <dbReference type="Rhea" id="RHEA:23744"/>
        <dbReference type="ChEBI" id="CHEBI:16810"/>
        <dbReference type="ChEBI" id="CHEBI:29985"/>
        <dbReference type="ChEBI" id="CHEBI:57766"/>
        <dbReference type="ChEBI" id="CHEBI:57980"/>
        <dbReference type="EC" id="2.6.1.9"/>
    </reaction>
</comment>
<evidence type="ECO:0000256" key="2">
    <source>
        <dbReference type="ARBA" id="ARBA00011738"/>
    </source>
</evidence>
<dbReference type="InterPro" id="IPR015422">
    <property type="entry name" value="PyrdxlP-dep_Trfase_small"/>
</dbReference>
<organism evidence="9 10">
    <name type="scientific">Fictibacillus phosphorivorans</name>
    <dbReference type="NCBI Taxonomy" id="1221500"/>
    <lineage>
        <taxon>Bacteria</taxon>
        <taxon>Bacillati</taxon>
        <taxon>Bacillota</taxon>
        <taxon>Bacilli</taxon>
        <taxon>Bacillales</taxon>
        <taxon>Fictibacillaceae</taxon>
        <taxon>Fictibacillus</taxon>
    </lineage>
</organism>
<feature type="domain" description="Aminotransferase class I/classII large" evidence="8">
    <location>
        <begin position="30"/>
        <end position="355"/>
    </location>
</feature>
<dbReference type="InterPro" id="IPR004839">
    <property type="entry name" value="Aminotransferase_I/II_large"/>
</dbReference>
<keyword evidence="7" id="KW-0028">Amino-acid biosynthesis</keyword>
<dbReference type="UniPathway" id="UPA00031">
    <property type="reaction ID" value="UER00012"/>
</dbReference>
<dbReference type="Proteomes" id="UP000076567">
    <property type="component" value="Unassembled WGS sequence"/>
</dbReference>
<dbReference type="InterPro" id="IPR015421">
    <property type="entry name" value="PyrdxlP-dep_Trfase_major"/>
</dbReference>
<dbReference type="Gene3D" id="3.40.640.10">
    <property type="entry name" value="Type I PLP-dependent aspartate aminotransferase-like (Major domain)"/>
    <property type="match status" value="1"/>
</dbReference>
<dbReference type="InterPro" id="IPR015424">
    <property type="entry name" value="PyrdxlP-dep_Trfase"/>
</dbReference>
<dbReference type="OrthoDB" id="9813612at2"/>
<evidence type="ECO:0000313" key="9">
    <source>
        <dbReference type="EMBL" id="KZE66239.1"/>
    </source>
</evidence>
<dbReference type="InterPro" id="IPR005861">
    <property type="entry name" value="HisP_aminotrans"/>
</dbReference>
<protein>
    <recommendedName>
        <fullName evidence="7">Histidinol-phosphate aminotransferase</fullName>
        <ecNumber evidence="7">2.6.1.9</ecNumber>
    </recommendedName>
    <alternativeName>
        <fullName evidence="7">Imidazole acetol-phosphate transaminase</fullName>
    </alternativeName>
</protein>
<dbReference type="HAMAP" id="MF_01023">
    <property type="entry name" value="HisC_aminotrans_2"/>
    <property type="match status" value="1"/>
</dbReference>
<evidence type="ECO:0000256" key="3">
    <source>
        <dbReference type="ARBA" id="ARBA00022576"/>
    </source>
</evidence>
<keyword evidence="4 7" id="KW-0808">Transferase</keyword>
<accession>A0A163R5X5</accession>
<evidence type="ECO:0000259" key="8">
    <source>
        <dbReference type="Pfam" id="PF00155"/>
    </source>
</evidence>
<evidence type="ECO:0000256" key="5">
    <source>
        <dbReference type="ARBA" id="ARBA00022898"/>
    </source>
</evidence>
<reference evidence="10" key="1">
    <citation type="submission" date="2016-01" db="EMBL/GenBank/DDBJ databases">
        <title>Draft genome of Chromobacterium sp. F49.</title>
        <authorList>
            <person name="Hong K.W."/>
        </authorList>
    </citation>
    <scope>NUCLEOTIDE SEQUENCE [LARGE SCALE GENOMIC DNA]</scope>
    <source>
        <strain evidence="10">P7IIIA</strain>
    </source>
</reference>
<dbReference type="GO" id="GO:0030170">
    <property type="term" value="F:pyridoxal phosphate binding"/>
    <property type="evidence" value="ECO:0007669"/>
    <property type="project" value="InterPro"/>
</dbReference>
<keyword evidence="5 7" id="KW-0663">Pyridoxal phosphate</keyword>
<comment type="similarity">
    <text evidence="7">Belongs to the class-II pyridoxal-phosphate-dependent aminotransferase family. Histidinol-phosphate aminotransferase subfamily.</text>
</comment>
<dbReference type="GO" id="GO:0004400">
    <property type="term" value="F:histidinol-phosphate transaminase activity"/>
    <property type="evidence" value="ECO:0007669"/>
    <property type="project" value="UniProtKB-UniRule"/>
</dbReference>
<dbReference type="AlphaFoldDB" id="A0A163R5X5"/>
<dbReference type="SUPFAM" id="SSF53383">
    <property type="entry name" value="PLP-dependent transferases"/>
    <property type="match status" value="1"/>
</dbReference>
<proteinExistence type="inferred from homology"/>
<evidence type="ECO:0000313" key="10">
    <source>
        <dbReference type="Proteomes" id="UP000076567"/>
    </source>
</evidence>
<sequence>MQPKQQLLSLKPYKPGKPVEEVKRELGLEKIVKLASNENPYGCSALAKEKIAEELSNLHVYPDGYSAELREKLANQLQVKQDQLIFGNGSDEVVQILCRAYLSPETNTVMAAPTFPQYRHNAVIEGAEVREIQLVEGHHDLDSMLEAIDKNTKIVWLCNPNNPTGNYISETEFVSFMKKVPQNVIVVSDEAYFEYVSAADYPNTLDYLNDFPNLVILRTFSKAHGLAALRIGYGIAAAAIIQSIEPAREPFNTSRIAQAAAIGALDDKDFIKECKAKNREGLDLFYAFCKQKGLQYYPSEANFILLDVQSDADEAFDYLLRKGYIVRSGNALGTPNMIRITIGEEEQNKEIIEHLGTYIDSVVQKVSN</sequence>
<dbReference type="InterPro" id="IPR050106">
    <property type="entry name" value="HistidinolP_aminotransfase"/>
</dbReference>
<comment type="pathway">
    <text evidence="7">Amino-acid biosynthesis; L-histidine biosynthesis; L-histidine from 5-phospho-alpha-D-ribose 1-diphosphate: step 7/9.</text>
</comment>
<name>A0A163R5X5_9BACL</name>
<dbReference type="CDD" id="cd00609">
    <property type="entry name" value="AAT_like"/>
    <property type="match status" value="1"/>
</dbReference>
<dbReference type="PANTHER" id="PTHR43643:SF3">
    <property type="entry name" value="HISTIDINOL-PHOSPHATE AMINOTRANSFERASE"/>
    <property type="match status" value="1"/>
</dbReference>
<keyword evidence="10" id="KW-1185">Reference proteome</keyword>
<evidence type="ECO:0000256" key="4">
    <source>
        <dbReference type="ARBA" id="ARBA00022679"/>
    </source>
</evidence>
<evidence type="ECO:0000256" key="6">
    <source>
        <dbReference type="ARBA" id="ARBA00023102"/>
    </source>
</evidence>
<comment type="subunit">
    <text evidence="2 7">Homodimer.</text>
</comment>
<comment type="cofactor">
    <cofactor evidence="1 7">
        <name>pyridoxal 5'-phosphate</name>
        <dbReference type="ChEBI" id="CHEBI:597326"/>
    </cofactor>
</comment>
<feature type="modified residue" description="N6-(pyridoxal phosphate)lysine" evidence="7">
    <location>
        <position position="222"/>
    </location>
</feature>
<evidence type="ECO:0000256" key="1">
    <source>
        <dbReference type="ARBA" id="ARBA00001933"/>
    </source>
</evidence>
<dbReference type="Pfam" id="PF00155">
    <property type="entry name" value="Aminotran_1_2"/>
    <property type="match status" value="1"/>
</dbReference>
<keyword evidence="3 7" id="KW-0032">Aminotransferase</keyword>
<dbReference type="EC" id="2.6.1.9" evidence="7"/>